<organism evidence="2 3">
    <name type="scientific">Parnassius mnemosyne</name>
    <name type="common">clouded apollo</name>
    <dbReference type="NCBI Taxonomy" id="213953"/>
    <lineage>
        <taxon>Eukaryota</taxon>
        <taxon>Metazoa</taxon>
        <taxon>Ecdysozoa</taxon>
        <taxon>Arthropoda</taxon>
        <taxon>Hexapoda</taxon>
        <taxon>Insecta</taxon>
        <taxon>Pterygota</taxon>
        <taxon>Neoptera</taxon>
        <taxon>Endopterygota</taxon>
        <taxon>Lepidoptera</taxon>
        <taxon>Glossata</taxon>
        <taxon>Ditrysia</taxon>
        <taxon>Papilionoidea</taxon>
        <taxon>Papilionidae</taxon>
        <taxon>Parnassiinae</taxon>
        <taxon>Parnassini</taxon>
        <taxon>Parnassius</taxon>
        <taxon>Driopa</taxon>
    </lineage>
</organism>
<feature type="compositionally biased region" description="Basic and acidic residues" evidence="1">
    <location>
        <begin position="373"/>
        <end position="393"/>
    </location>
</feature>
<dbReference type="EMBL" id="CAVLGL010000137">
    <property type="protein sequence ID" value="CAK1601596.1"/>
    <property type="molecule type" value="Genomic_DNA"/>
</dbReference>
<evidence type="ECO:0000313" key="2">
    <source>
        <dbReference type="EMBL" id="CAK1601596.1"/>
    </source>
</evidence>
<feature type="compositionally biased region" description="Basic and acidic residues" evidence="1">
    <location>
        <begin position="612"/>
        <end position="630"/>
    </location>
</feature>
<reference evidence="2 3" key="1">
    <citation type="submission" date="2023-11" db="EMBL/GenBank/DDBJ databases">
        <authorList>
            <person name="Hedman E."/>
            <person name="Englund M."/>
            <person name="Stromberg M."/>
            <person name="Nyberg Akerstrom W."/>
            <person name="Nylinder S."/>
            <person name="Jareborg N."/>
            <person name="Kallberg Y."/>
            <person name="Kronander E."/>
        </authorList>
    </citation>
    <scope>NUCLEOTIDE SEQUENCE [LARGE SCALE GENOMIC DNA]</scope>
</reference>
<accession>A0AAV1M1U1</accession>
<evidence type="ECO:0000256" key="1">
    <source>
        <dbReference type="SAM" id="MobiDB-lite"/>
    </source>
</evidence>
<proteinExistence type="predicted"/>
<sequence>MTGHTVPGLFHIRGFLVTRHCSAASTLTEPTPLAMWRKALLSFVCCLAFREALGDTNESRASSVIKGEENISRLYSNVPDGVYASSSPYTAYSFHVPTVITAPRNMRVIPVNEESVPKHNTYNINGFFKDSYGNRFVNSPQTLGFKATFPQQYLQIQELPAHLSQPLVSPPTYQLKQVTPHFFSPTQFRDFSPFARYAVSHPVVQNANIRTFGTSPVSQPNFISHNNFNVHPVAQQQSTSYKPIFSNTQAYEQFNKLKNEPKFQRLQGNLQQNVKLQNVHVDYEKKNNHPHLHFQKEGLQVAPARETKITTYTHDGDKAIVNLETKPPLHLLDISLLEPLTFDNPLVPQVQHFLPRINEATYHKLPDYNTDVNSEKQHKPEEEKTKTYDDGSVKRNPKAKNKSPKKKQKGPSKQNENDKNKLTTPSIAIKGTRYVSPEYSYEINSPNYKETYKEQIVRYNKETKSDPVHYNYNKEAQSEPIHYSYKKETQSEPIHYTYEKQVQKKPVQYSNVHYSKQPQQEKKIYYENVEHCPKQVYTFKSDNNNDEQNNYGSPHVNGESSSEDTSENYSSAQRPSLKIHDIGHEQYADAPQSSRDLVPEHREAEFAHIIKDQANRDHFQPTHKPNEHIRVNPNQHIQRLYPARNQNAQKNNYSPNQHIHEKSKRVIIRDETPEGIHSHNEKQSTETVDQEENNEENFEKAYKNAAFGFPAYESNSEDIERDIYNPETYGVPRDSSNFDIEHSPFQQYYEEGDKFPKYTHSNYKDVRDKTKEDYYLDFSINKPESMIDMYKDKVGYYKMYRNHRPDKYFGFDQDEDKGSENQSAKYSIAPTFLFNRAPERKQKQEFAKIQTSPYIYEYDYTKEAPSDNTAYGSQPHQRFKTKTQFVEPQFQYGFEPSSLPILLDSELATMASNISPENEKPETRKKVYKENWYIKKTSTSGGSPAS</sequence>
<dbReference type="AlphaFoldDB" id="A0AAV1M1U1"/>
<gene>
    <name evidence="2" type="ORF">PARMNEM_LOCUS20203</name>
</gene>
<feature type="compositionally biased region" description="Polar residues" evidence="1">
    <location>
        <begin position="539"/>
        <end position="552"/>
    </location>
</feature>
<feature type="compositionally biased region" description="Basic residues" evidence="1">
    <location>
        <begin position="395"/>
        <end position="410"/>
    </location>
</feature>
<protein>
    <submittedName>
        <fullName evidence="2">Uncharacterized protein</fullName>
    </submittedName>
</protein>
<feature type="region of interest" description="Disordered" evidence="1">
    <location>
        <begin position="365"/>
        <end position="429"/>
    </location>
</feature>
<comment type="caution">
    <text evidence="2">The sequence shown here is derived from an EMBL/GenBank/DDBJ whole genome shotgun (WGS) entry which is preliminary data.</text>
</comment>
<feature type="region of interest" description="Disordered" evidence="1">
    <location>
        <begin position="539"/>
        <end position="574"/>
    </location>
</feature>
<feature type="region of interest" description="Disordered" evidence="1">
    <location>
        <begin position="612"/>
        <end position="633"/>
    </location>
</feature>
<keyword evidence="3" id="KW-1185">Reference proteome</keyword>
<evidence type="ECO:0000313" key="3">
    <source>
        <dbReference type="Proteomes" id="UP001314205"/>
    </source>
</evidence>
<name>A0AAV1M1U1_9NEOP</name>
<dbReference type="Proteomes" id="UP001314205">
    <property type="component" value="Unassembled WGS sequence"/>
</dbReference>